<keyword evidence="9" id="KW-0472">Membrane</keyword>
<evidence type="ECO:0000256" key="1">
    <source>
        <dbReference type="ARBA" id="ARBA00007835"/>
    </source>
</evidence>
<keyword evidence="2" id="KW-0732">Signal</keyword>
<dbReference type="Pfam" id="PF04916">
    <property type="entry name" value="Phospholip_B"/>
    <property type="match status" value="1"/>
</dbReference>
<dbReference type="InterPro" id="IPR007000">
    <property type="entry name" value="PLipase_B-like"/>
</dbReference>
<comment type="similarity">
    <text evidence="1 7">Belongs to the phospholipase B-like family.</text>
</comment>
<sequence length="669" mass="73596">MNAAEMEHVPLLGKPSPPRQWTLSHGQQHRLHRSVVHAALAVGLICLVNLGFFSSSLSFDTPSISAASSPSTSPSRRPSSFHASVTTIRVVVDRSVDGQLVASTMFDVTPTATTRHSHAVATFNDSVSQIGWSQLWVRAAPSRASNGTDDFVRAMFAAGYAEGALTHRRIHEHYWNTRSYFFGKVPTAIQLASAARVYSFLEQNIQWMRSQVASSFPRRNDTMYWSMVGGVLAQLDGLVQGYNAHRSVDDSSLSELDFLFLNADGDMQNLIARTMPAATDAATVVSLTKPSTANFKCSALVRVLPHDLLWGHATWDTYTALNKVFKHYDLPLPPRHPNDSATLRDSVAFSDDSPSHHGQNHKHDEARREPGARRRISMSSSPGYLSSVDDWYLLDSGLGVMETTNGNYNASLAATITPQSCLSWLRTKVANALAVDGPTWTTHFSAFNSGTYNNQWMVLDTSRFANGTLLAHGLTLLEQLPGDIVVGDVSAVVNAQGYWASYNIPYFEHIYNKSGIAAMASTDSSWSHQDCARAKIFRRDAPHVQSIAHLKRLMRANNYHHDPLSLGDPGRAIAARYDLATNPSEFALSGAIDAKVTSVRSARRLECDAVLGPSNDDQPTFVWTDKWTELAMHKGQPTAFNFSFTRMRHFDHLPAIDSHDASLQDGPAS</sequence>
<keyword evidence="3 7" id="KW-0378">Hydrolase</keyword>
<comment type="function">
    <text evidence="7">Putative phospholipase.</text>
</comment>
<gene>
    <name evidence="10" type="ORF">H310_08521</name>
</gene>
<dbReference type="AlphaFoldDB" id="A0A024U0G5"/>
<evidence type="ECO:0000256" key="8">
    <source>
        <dbReference type="SAM" id="MobiDB-lite"/>
    </source>
</evidence>
<evidence type="ECO:0000256" key="7">
    <source>
        <dbReference type="RuleBase" id="RU364138"/>
    </source>
</evidence>
<proteinExistence type="inferred from homology"/>
<evidence type="ECO:0000256" key="4">
    <source>
        <dbReference type="ARBA" id="ARBA00022963"/>
    </source>
</evidence>
<name>A0A024U0G5_9STRA</name>
<feature type="transmembrane region" description="Helical" evidence="9">
    <location>
        <begin position="35"/>
        <end position="53"/>
    </location>
</feature>
<organism evidence="10">
    <name type="scientific">Aphanomyces invadans</name>
    <dbReference type="NCBI Taxonomy" id="157072"/>
    <lineage>
        <taxon>Eukaryota</taxon>
        <taxon>Sar</taxon>
        <taxon>Stramenopiles</taxon>
        <taxon>Oomycota</taxon>
        <taxon>Saprolegniomycetes</taxon>
        <taxon>Saprolegniales</taxon>
        <taxon>Verrucalvaceae</taxon>
        <taxon>Aphanomyces</taxon>
    </lineage>
</organism>
<evidence type="ECO:0000256" key="9">
    <source>
        <dbReference type="SAM" id="Phobius"/>
    </source>
</evidence>
<evidence type="ECO:0000256" key="6">
    <source>
        <dbReference type="ARBA" id="ARBA00023180"/>
    </source>
</evidence>
<keyword evidence="5 7" id="KW-0443">Lipid metabolism</keyword>
<reference evidence="10" key="1">
    <citation type="submission" date="2013-12" db="EMBL/GenBank/DDBJ databases">
        <title>The Genome Sequence of Aphanomyces invadans NJM9701.</title>
        <authorList>
            <consortium name="The Broad Institute Genomics Platform"/>
            <person name="Russ C."/>
            <person name="Tyler B."/>
            <person name="van West P."/>
            <person name="Dieguez-Uribeondo J."/>
            <person name="Young S.K."/>
            <person name="Zeng Q."/>
            <person name="Gargeya S."/>
            <person name="Fitzgerald M."/>
            <person name="Abouelleil A."/>
            <person name="Alvarado L."/>
            <person name="Chapman S.B."/>
            <person name="Gainer-Dewar J."/>
            <person name="Goldberg J."/>
            <person name="Griggs A."/>
            <person name="Gujja S."/>
            <person name="Hansen M."/>
            <person name="Howarth C."/>
            <person name="Imamovic A."/>
            <person name="Ireland A."/>
            <person name="Larimer J."/>
            <person name="McCowan C."/>
            <person name="Murphy C."/>
            <person name="Pearson M."/>
            <person name="Poon T.W."/>
            <person name="Priest M."/>
            <person name="Roberts A."/>
            <person name="Saif S."/>
            <person name="Shea T."/>
            <person name="Sykes S."/>
            <person name="Wortman J."/>
            <person name="Nusbaum C."/>
            <person name="Birren B."/>
        </authorList>
    </citation>
    <scope>NUCLEOTIDE SEQUENCE [LARGE SCALE GENOMIC DNA]</scope>
    <source>
        <strain evidence="10">NJM9701</strain>
    </source>
</reference>
<dbReference type="GO" id="GO:0005576">
    <property type="term" value="C:extracellular region"/>
    <property type="evidence" value="ECO:0007669"/>
    <property type="project" value="TreeGrafter"/>
</dbReference>
<dbReference type="Gene3D" id="3.60.60.30">
    <property type="match status" value="1"/>
</dbReference>
<dbReference type="EMBL" id="KI913968">
    <property type="protein sequence ID" value="ETV99102.1"/>
    <property type="molecule type" value="Genomic_DNA"/>
</dbReference>
<feature type="region of interest" description="Disordered" evidence="8">
    <location>
        <begin position="335"/>
        <end position="381"/>
    </location>
</feature>
<accession>A0A024U0G5</accession>
<evidence type="ECO:0000313" key="10">
    <source>
        <dbReference type="EMBL" id="ETV99102.1"/>
    </source>
</evidence>
<evidence type="ECO:0000256" key="2">
    <source>
        <dbReference type="ARBA" id="ARBA00022729"/>
    </source>
</evidence>
<keyword evidence="6" id="KW-0325">Glycoprotein</keyword>
<dbReference type="GO" id="GO:0004620">
    <property type="term" value="F:phospholipase activity"/>
    <property type="evidence" value="ECO:0007669"/>
    <property type="project" value="InterPro"/>
</dbReference>
<keyword evidence="9" id="KW-0812">Transmembrane</keyword>
<dbReference type="OrthoDB" id="419508at2759"/>
<dbReference type="PANTHER" id="PTHR12370:SF3">
    <property type="entry name" value="PHOSPHOLIPASE B-LIKE 2-RELATED"/>
    <property type="match status" value="1"/>
</dbReference>
<dbReference type="VEuPathDB" id="FungiDB:H310_08521"/>
<keyword evidence="4 7" id="KW-0442">Lipid degradation</keyword>
<dbReference type="EC" id="3.1.1.-" evidence="7"/>
<evidence type="ECO:0000256" key="3">
    <source>
        <dbReference type="ARBA" id="ARBA00022801"/>
    </source>
</evidence>
<dbReference type="RefSeq" id="XP_008872531.1">
    <property type="nucleotide sequence ID" value="XM_008874309.1"/>
</dbReference>
<dbReference type="eggNOG" id="KOG3774">
    <property type="taxonomic scope" value="Eukaryota"/>
</dbReference>
<dbReference type="GO" id="GO:0009395">
    <property type="term" value="P:phospholipid catabolic process"/>
    <property type="evidence" value="ECO:0007669"/>
    <property type="project" value="TreeGrafter"/>
</dbReference>
<protein>
    <recommendedName>
        <fullName evidence="7">Phospholipase B-like</fullName>
        <ecNumber evidence="7">3.1.1.-</ecNumber>
    </recommendedName>
</protein>
<feature type="compositionally biased region" description="Basic and acidic residues" evidence="8">
    <location>
        <begin position="361"/>
        <end position="372"/>
    </location>
</feature>
<keyword evidence="9" id="KW-1133">Transmembrane helix</keyword>
<evidence type="ECO:0000256" key="5">
    <source>
        <dbReference type="ARBA" id="ARBA00023098"/>
    </source>
</evidence>
<dbReference type="PANTHER" id="PTHR12370">
    <property type="entry name" value="PHOSPHOLIPASE B-RELATED"/>
    <property type="match status" value="1"/>
</dbReference>
<dbReference type="GeneID" id="20085571"/>